<dbReference type="AlphaFoldDB" id="A0A1J9QU77"/>
<dbReference type="OrthoDB" id="42919at2759"/>
<dbReference type="Gene3D" id="3.30.70.100">
    <property type="match status" value="1"/>
</dbReference>
<comment type="caution">
    <text evidence="2">The sequence shown here is derived from an EMBL/GenBank/DDBJ whole genome shotgun (WGS) entry which is preliminary data.</text>
</comment>
<dbReference type="SMART" id="SM00886">
    <property type="entry name" value="Dabb"/>
    <property type="match status" value="1"/>
</dbReference>
<dbReference type="EMBL" id="LGRN01000004">
    <property type="protein sequence ID" value="OJD19751.1"/>
    <property type="molecule type" value="Genomic_DNA"/>
</dbReference>
<name>A0A1J9QU77_9EURO</name>
<evidence type="ECO:0000259" key="1">
    <source>
        <dbReference type="PROSITE" id="PS51502"/>
    </source>
</evidence>
<sequence length="100" mass="11056">MAVFHIVLLKLKPGVTPVQIDGFKKACKAMVGQVPGLREIHNNPPLALTASRAKGYDMGLLAILEKPDDISVYAEHPSHQVVQKLREELCDDALAYDMEF</sequence>
<dbReference type="Pfam" id="PF07876">
    <property type="entry name" value="Dabb"/>
    <property type="match status" value="1"/>
</dbReference>
<dbReference type="PROSITE" id="PS51502">
    <property type="entry name" value="S_R_A_B_BARREL"/>
    <property type="match status" value="1"/>
</dbReference>
<gene>
    <name evidence="2" type="ORF">AJ78_00250</name>
</gene>
<dbReference type="PANTHER" id="PTHR37832:SF1">
    <property type="entry name" value="STRESS-RESPONSE A_B BARREL DOMAIN-CONTAINING PROTEIN"/>
    <property type="match status" value="1"/>
</dbReference>
<protein>
    <recommendedName>
        <fullName evidence="1">Stress-response A/B barrel domain-containing protein</fullName>
    </recommendedName>
</protein>
<keyword evidence="3" id="KW-1185">Reference proteome</keyword>
<feature type="domain" description="Stress-response A/B barrel" evidence="1">
    <location>
        <begin position="3"/>
        <end position="98"/>
    </location>
</feature>
<dbReference type="PANTHER" id="PTHR37832">
    <property type="entry name" value="BLL2683 PROTEIN"/>
    <property type="match status" value="1"/>
</dbReference>
<proteinExistence type="predicted"/>
<accession>A0A1J9QU77</accession>
<dbReference type="STRING" id="1447872.A0A1J9QU77"/>
<dbReference type="Proteomes" id="UP000182235">
    <property type="component" value="Unassembled WGS sequence"/>
</dbReference>
<evidence type="ECO:0000313" key="2">
    <source>
        <dbReference type="EMBL" id="OJD19751.1"/>
    </source>
</evidence>
<organism evidence="2 3">
    <name type="scientific">Emergomyces pasteurianus Ep9510</name>
    <dbReference type="NCBI Taxonomy" id="1447872"/>
    <lineage>
        <taxon>Eukaryota</taxon>
        <taxon>Fungi</taxon>
        <taxon>Dikarya</taxon>
        <taxon>Ascomycota</taxon>
        <taxon>Pezizomycotina</taxon>
        <taxon>Eurotiomycetes</taxon>
        <taxon>Eurotiomycetidae</taxon>
        <taxon>Onygenales</taxon>
        <taxon>Ajellomycetaceae</taxon>
        <taxon>Emergomyces</taxon>
    </lineage>
</organism>
<dbReference type="InterPro" id="IPR013097">
    <property type="entry name" value="Dabb"/>
</dbReference>
<reference evidence="2 3" key="1">
    <citation type="submission" date="2015-07" db="EMBL/GenBank/DDBJ databases">
        <title>Emmonsia species relationships and genome sequence.</title>
        <authorList>
            <consortium name="The Broad Institute Genomics Platform"/>
            <person name="Cuomo C.A."/>
            <person name="Munoz J.F."/>
            <person name="Imamovic A."/>
            <person name="Priest M.E."/>
            <person name="Young S."/>
            <person name="Clay O.K."/>
            <person name="McEwen J.G."/>
        </authorList>
    </citation>
    <scope>NUCLEOTIDE SEQUENCE [LARGE SCALE GENOMIC DNA]</scope>
    <source>
        <strain evidence="2 3">UAMH 9510</strain>
    </source>
</reference>
<dbReference type="VEuPathDB" id="FungiDB:AJ78_00250"/>
<dbReference type="SUPFAM" id="SSF54909">
    <property type="entry name" value="Dimeric alpha+beta barrel"/>
    <property type="match status" value="1"/>
</dbReference>
<dbReference type="InterPro" id="IPR011008">
    <property type="entry name" value="Dimeric_a/b-barrel"/>
</dbReference>
<evidence type="ECO:0000313" key="3">
    <source>
        <dbReference type="Proteomes" id="UP000182235"/>
    </source>
</evidence>